<reference evidence="1 2" key="1">
    <citation type="submission" date="2010-04" db="EMBL/GenBank/DDBJ databases">
        <title>Novel immune-modulators identified by a rapid, functional screen of the Parapox virus genome.</title>
        <authorList>
            <person name="McGuire M.J."/>
            <person name="Sykes K.F."/>
            <person name="Johnston S.A."/>
        </authorList>
    </citation>
    <scope>NUCLEOTIDE SEQUENCE [LARGE SCALE GENOMIC DNA]</scope>
    <source>
        <strain evidence="1">D1701</strain>
    </source>
</reference>
<protein>
    <submittedName>
        <fullName evidence="1">PP67</fullName>
    </submittedName>
</protein>
<organismHost>
    <name type="scientific">Ovis aries</name>
    <name type="common">Sheep</name>
    <dbReference type="NCBI Taxonomy" id="9940"/>
</organismHost>
<organismHost>
    <name type="scientific">Homo sapiens</name>
    <name type="common">Human</name>
    <dbReference type="NCBI Taxonomy" id="9606"/>
</organismHost>
<evidence type="ECO:0000313" key="1">
    <source>
        <dbReference type="EMBL" id="ADY76741.1"/>
    </source>
</evidence>
<organismHost>
    <name type="scientific">Capra hircus</name>
    <name type="common">Goat</name>
    <dbReference type="NCBI Taxonomy" id="9925"/>
</organismHost>
<proteinExistence type="predicted"/>
<organism evidence="1 2">
    <name type="scientific">Orf virus</name>
    <name type="common">ORFV</name>
    <dbReference type="NCBI Taxonomy" id="10258"/>
    <lineage>
        <taxon>Viruses</taxon>
        <taxon>Varidnaviria</taxon>
        <taxon>Bamfordvirae</taxon>
        <taxon>Nucleocytoviricota</taxon>
        <taxon>Pokkesviricetes</taxon>
        <taxon>Chitovirales</taxon>
        <taxon>Poxviridae</taxon>
        <taxon>Chordopoxvirinae</taxon>
        <taxon>Parapoxvirus</taxon>
        <taxon>Parapoxvirus orf</taxon>
    </lineage>
</organism>
<sequence>MTASATLLRKSSVSSCGCSVTARYTVCRKVDISRKGGLSIYVCRYIFTTLTSLRKLIAHAKGSCSSSKGTVTMSRSCRKSRHFPKVLLVTKKCPSTIARMYSAAASRVPRTASTAATSAASSAGTRQCRAKNWRTISPSTTSTSCECGRAEYASESSCRMAYTRLVSLALNLR</sequence>
<dbReference type="Proteomes" id="UP000103309">
    <property type="component" value="Segment"/>
</dbReference>
<accession>F1AX76</accession>
<dbReference type="EMBL" id="HM133903">
    <property type="protein sequence ID" value="ADY76741.1"/>
    <property type="molecule type" value="Genomic_DNA"/>
</dbReference>
<evidence type="ECO:0000313" key="2">
    <source>
        <dbReference type="Proteomes" id="UP000103309"/>
    </source>
</evidence>
<name>F1AX76_ORFV</name>